<accession>A0ABS7DDP7</accession>
<dbReference type="RefSeq" id="WP_219935865.1">
    <property type="nucleotide sequence ID" value="NZ_JAGFNY010000001.1"/>
</dbReference>
<proteinExistence type="predicted"/>
<dbReference type="EMBL" id="JAGFNY010000001">
    <property type="protein sequence ID" value="MBW7569388.1"/>
    <property type="molecule type" value="Genomic_DNA"/>
</dbReference>
<dbReference type="Proteomes" id="UP000731465">
    <property type="component" value="Unassembled WGS sequence"/>
</dbReference>
<dbReference type="PROSITE" id="PS51257">
    <property type="entry name" value="PROKAR_LIPOPROTEIN"/>
    <property type="match status" value="1"/>
</dbReference>
<keyword evidence="2" id="KW-1185">Reference proteome</keyword>
<dbReference type="Pfam" id="PF11659">
    <property type="entry name" value="DUF3261"/>
    <property type="match status" value="1"/>
</dbReference>
<evidence type="ECO:0000313" key="1">
    <source>
        <dbReference type="EMBL" id="MBW7569388.1"/>
    </source>
</evidence>
<evidence type="ECO:0000313" key="2">
    <source>
        <dbReference type="Proteomes" id="UP000731465"/>
    </source>
</evidence>
<protein>
    <submittedName>
        <fullName evidence="1">DUF3261 domain-containing protein</fullName>
    </submittedName>
</protein>
<reference evidence="1 2" key="1">
    <citation type="submission" date="2021-03" db="EMBL/GenBank/DDBJ databases">
        <title>Succinivibrio sp. nov. isolated from feces of cow.</title>
        <authorList>
            <person name="Choi J.-Y."/>
        </authorList>
    </citation>
    <scope>NUCLEOTIDE SEQUENCE [LARGE SCALE GENOMIC DNA]</scope>
    <source>
        <strain evidence="1 2">AGMB01872</strain>
    </source>
</reference>
<organism evidence="1 2">
    <name type="scientific">Succinivibrio faecicola</name>
    <dbReference type="NCBI Taxonomy" id="2820300"/>
    <lineage>
        <taxon>Bacteria</taxon>
        <taxon>Pseudomonadati</taxon>
        <taxon>Pseudomonadota</taxon>
        <taxon>Gammaproteobacteria</taxon>
        <taxon>Aeromonadales</taxon>
        <taxon>Succinivibrionaceae</taxon>
        <taxon>Succinivibrio</taxon>
    </lineage>
</organism>
<comment type="caution">
    <text evidence="1">The sequence shown here is derived from an EMBL/GenBank/DDBJ whole genome shotgun (WGS) entry which is preliminary data.</text>
</comment>
<dbReference type="InterPro" id="IPR021675">
    <property type="entry name" value="DUF3261"/>
</dbReference>
<gene>
    <name evidence="1" type="ORF">J5V48_00560</name>
</gene>
<name>A0ABS7DDP7_9GAMM</name>
<sequence length="184" mass="21123">MNKLVFFLLSLFIIQGCTLSISKPDLKANITKTDVITIPKPDFSESDKSTVLLTTDYNNDKRKLIVLTENTKNTLVLTGVTTSYINLFTLTYTKDGIKLQTKLPERMLPPVNQVLLDIMLCKSENLDNELNENYVVKDSTDKRIITDKQGKIIYNISFKSINNKRLPVVVDNQEFSYKIYLKYL</sequence>